<evidence type="ECO:0000313" key="3">
    <source>
        <dbReference type="EMBL" id="KJE77859.1"/>
    </source>
</evidence>
<keyword evidence="4" id="KW-1185">Reference proteome</keyword>
<comment type="caution">
    <text evidence="3">The sequence shown here is derived from an EMBL/GenBank/DDBJ whole genome shotgun (WGS) entry which is preliminary data.</text>
</comment>
<dbReference type="InterPro" id="IPR006148">
    <property type="entry name" value="Glc/Gal-6P_isomerase"/>
</dbReference>
<dbReference type="InterPro" id="IPR037171">
    <property type="entry name" value="NagB/RpiA_transferase-like"/>
</dbReference>
<feature type="domain" description="Glucosamine/galactosamine-6-phosphate isomerase" evidence="2">
    <location>
        <begin position="30"/>
        <end position="228"/>
    </location>
</feature>
<reference evidence="3 4" key="1">
    <citation type="submission" date="2015-01" db="EMBL/GenBank/DDBJ databases">
        <title>Draft genome of the acidophilic iron oxidizer Ferrimicrobium acidiphilum strain T23.</title>
        <authorList>
            <person name="Poehlein A."/>
            <person name="Eisen S."/>
            <person name="Schloemann M."/>
            <person name="Johnson B.D."/>
            <person name="Daniel R."/>
            <person name="Muehling M."/>
        </authorList>
    </citation>
    <scope>NUCLEOTIDE SEQUENCE [LARGE SCALE GENOMIC DNA]</scope>
    <source>
        <strain evidence="3 4">T23</strain>
    </source>
</reference>
<dbReference type="GeneID" id="78371578"/>
<dbReference type="GO" id="GO:0017057">
    <property type="term" value="F:6-phosphogluconolactonase activity"/>
    <property type="evidence" value="ECO:0007669"/>
    <property type="project" value="UniProtKB-EC"/>
</dbReference>
<protein>
    <submittedName>
        <fullName evidence="3">6-phosphogluconolactonase</fullName>
        <ecNumber evidence="3">3.1.1.31</ecNumber>
    </submittedName>
</protein>
<dbReference type="PANTHER" id="PTHR11054">
    <property type="entry name" value="6-PHOSPHOGLUCONOLACTONASE"/>
    <property type="match status" value="1"/>
</dbReference>
<organism evidence="3 4">
    <name type="scientific">Ferrimicrobium acidiphilum DSM 19497</name>
    <dbReference type="NCBI Taxonomy" id="1121877"/>
    <lineage>
        <taxon>Bacteria</taxon>
        <taxon>Bacillati</taxon>
        <taxon>Actinomycetota</taxon>
        <taxon>Acidimicrobiia</taxon>
        <taxon>Acidimicrobiales</taxon>
        <taxon>Acidimicrobiaceae</taxon>
        <taxon>Ferrimicrobium</taxon>
    </lineage>
</organism>
<comment type="pathway">
    <text evidence="1">Carbohydrate degradation.</text>
</comment>
<evidence type="ECO:0000313" key="4">
    <source>
        <dbReference type="Proteomes" id="UP000032336"/>
    </source>
</evidence>
<dbReference type="STRING" id="1121877.FEAC_02310"/>
<gene>
    <name evidence="3" type="primary">pgl</name>
    <name evidence="3" type="ORF">FEAC_02310</name>
</gene>
<dbReference type="PATRIC" id="fig|1121877.4.peg.253"/>
<accession>A0A0D8FY26</accession>
<dbReference type="EMBL" id="JXUW01000002">
    <property type="protein sequence ID" value="KJE77859.1"/>
    <property type="molecule type" value="Genomic_DNA"/>
</dbReference>
<sequence length="244" mass="26681">MAQFQYEIADDVPDRFGTHVIEHLSDGGLLLLSGGHTILELLAPLRSSLAEYSGQPFAIGQVDERLVPSDDDRSNWMHISTGLDALDYLQLPMITCHTPTEKQLLADCETPDSGVLEARTALANGYAKRYEFLLAEYQPWSVVHLGLGTDGHTASLFPDSLALSNRSSLVTYNRDPSNANPLERITLTFPALNRFQFRIVVATGPDKAAVVERAIHGDGLPIHSLDPTNTLFLVDRDAAQGLTS</sequence>
<keyword evidence="3" id="KW-0378">Hydrolase</keyword>
<evidence type="ECO:0000259" key="2">
    <source>
        <dbReference type="Pfam" id="PF01182"/>
    </source>
</evidence>
<proteinExistence type="predicted"/>
<dbReference type="PANTHER" id="PTHR11054:SF0">
    <property type="entry name" value="6-PHOSPHOGLUCONOLACTONASE"/>
    <property type="match status" value="1"/>
</dbReference>
<dbReference type="Gene3D" id="3.40.50.1360">
    <property type="match status" value="1"/>
</dbReference>
<evidence type="ECO:0000256" key="1">
    <source>
        <dbReference type="ARBA" id="ARBA00004921"/>
    </source>
</evidence>
<dbReference type="AlphaFoldDB" id="A0A0D8FY26"/>
<dbReference type="eggNOG" id="COG0363">
    <property type="taxonomic scope" value="Bacteria"/>
</dbReference>
<dbReference type="Proteomes" id="UP000032336">
    <property type="component" value="Unassembled WGS sequence"/>
</dbReference>
<dbReference type="RefSeq" id="WP_052565122.1">
    <property type="nucleotide sequence ID" value="NZ_JQKF01000002.1"/>
</dbReference>
<dbReference type="SUPFAM" id="SSF100950">
    <property type="entry name" value="NagB/RpiA/CoA transferase-like"/>
    <property type="match status" value="1"/>
</dbReference>
<dbReference type="GO" id="GO:0005975">
    <property type="term" value="P:carbohydrate metabolic process"/>
    <property type="evidence" value="ECO:0007669"/>
    <property type="project" value="InterPro"/>
</dbReference>
<dbReference type="Pfam" id="PF01182">
    <property type="entry name" value="Glucosamine_iso"/>
    <property type="match status" value="1"/>
</dbReference>
<name>A0A0D8FY26_9ACTN</name>
<dbReference type="EC" id="3.1.1.31" evidence="3"/>
<dbReference type="InterPro" id="IPR039104">
    <property type="entry name" value="6PGL"/>
</dbReference>